<protein>
    <recommendedName>
        <fullName evidence="4">DUF3899 domain-containing protein</fullName>
    </recommendedName>
</protein>
<evidence type="ECO:0008006" key="4">
    <source>
        <dbReference type="Google" id="ProtNLM"/>
    </source>
</evidence>
<evidence type="ECO:0000256" key="1">
    <source>
        <dbReference type="SAM" id="Phobius"/>
    </source>
</evidence>
<keyword evidence="1" id="KW-1133">Transmembrane helix</keyword>
<accession>A0ABV1MQ82</accession>
<feature type="transmembrane region" description="Helical" evidence="1">
    <location>
        <begin position="7"/>
        <end position="28"/>
    </location>
</feature>
<proteinExistence type="predicted"/>
<reference evidence="2 3" key="1">
    <citation type="submission" date="2024-06" db="EMBL/GenBank/DDBJ databases">
        <title>Lysinibacillus zambalefons sp. nov., a Novel Firmicute Isolated from the Poon Bato Zambales Hyperalkaline Spring.</title>
        <authorList>
            <person name="Aja J.A."/>
            <person name="Lazaro J.E.H."/>
            <person name="Llorin L.D."/>
            <person name="Lim K.R."/>
            <person name="Teodosio J."/>
            <person name="Dalisay D.S."/>
        </authorList>
    </citation>
    <scope>NUCLEOTIDE SEQUENCE [LARGE SCALE GENOMIC DNA]</scope>
    <source>
        <strain evidence="2 3">M3</strain>
    </source>
</reference>
<feature type="transmembrane region" description="Helical" evidence="1">
    <location>
        <begin position="81"/>
        <end position="107"/>
    </location>
</feature>
<keyword evidence="1" id="KW-0472">Membrane</keyword>
<dbReference type="EMBL" id="JBEGDG010000004">
    <property type="protein sequence ID" value="MEQ6354646.1"/>
    <property type="molecule type" value="Genomic_DNA"/>
</dbReference>
<evidence type="ECO:0000313" key="2">
    <source>
        <dbReference type="EMBL" id="MEQ6354646.1"/>
    </source>
</evidence>
<evidence type="ECO:0000313" key="3">
    <source>
        <dbReference type="Proteomes" id="UP001478862"/>
    </source>
</evidence>
<feature type="transmembrane region" description="Helical" evidence="1">
    <location>
        <begin position="34"/>
        <end position="60"/>
    </location>
</feature>
<dbReference type="RefSeq" id="WP_349659301.1">
    <property type="nucleotide sequence ID" value="NZ_JBEGDG010000004.1"/>
</dbReference>
<name>A0ABV1MQ82_9BACI</name>
<keyword evidence="1" id="KW-0812">Transmembrane</keyword>
<keyword evidence="3" id="KW-1185">Reference proteome</keyword>
<gene>
    <name evidence="2" type="ORF">ABNX05_08470</name>
</gene>
<organism evidence="2 3">
    <name type="scientific">Lysinibacillus zambalensis</name>
    <dbReference type="NCBI Taxonomy" id="3160866"/>
    <lineage>
        <taxon>Bacteria</taxon>
        <taxon>Bacillati</taxon>
        <taxon>Bacillota</taxon>
        <taxon>Bacilli</taxon>
        <taxon>Bacillales</taxon>
        <taxon>Bacillaceae</taxon>
        <taxon>Lysinibacillus</taxon>
    </lineage>
</organism>
<dbReference type="Proteomes" id="UP001478862">
    <property type="component" value="Unassembled WGS sequence"/>
</dbReference>
<sequence length="112" mass="12554">MRSKNLIIMIVAFIVEVLISYFIASFFSVRFIEIMFFTGIAFAGGSFYFSSSGGAMTRLFTSQVSGQTGIIQKREKFTYQLGPIFITSVIFFLIGLVLFLLLVWGIIPPVEV</sequence>
<comment type="caution">
    <text evidence="2">The sequence shown here is derived from an EMBL/GenBank/DDBJ whole genome shotgun (WGS) entry which is preliminary data.</text>
</comment>